<protein>
    <submittedName>
        <fullName evidence="4">Uncharacterized protein LOC100201447 isoform X2</fullName>
    </submittedName>
</protein>
<feature type="compositionally biased region" description="Basic and acidic residues" evidence="1">
    <location>
        <begin position="215"/>
        <end position="230"/>
    </location>
</feature>
<gene>
    <name evidence="4" type="primary">LOC100201447</name>
</gene>
<evidence type="ECO:0000259" key="2">
    <source>
        <dbReference type="PROSITE" id="PS00028"/>
    </source>
</evidence>
<feature type="compositionally biased region" description="Low complexity" evidence="1">
    <location>
        <begin position="177"/>
        <end position="193"/>
    </location>
</feature>
<dbReference type="InterPro" id="IPR003604">
    <property type="entry name" value="Matrin/U1-like-C_Znf_C2H2"/>
</dbReference>
<evidence type="ECO:0000313" key="4">
    <source>
        <dbReference type="RefSeq" id="XP_065655895.1"/>
    </source>
</evidence>
<dbReference type="SMART" id="SM00355">
    <property type="entry name" value="ZnF_C2H2"/>
    <property type="match status" value="4"/>
</dbReference>
<dbReference type="PROSITE" id="PS00028">
    <property type="entry name" value="ZINC_FINGER_C2H2_1"/>
    <property type="match status" value="1"/>
</dbReference>
<evidence type="ECO:0000313" key="3">
    <source>
        <dbReference type="Proteomes" id="UP001652625"/>
    </source>
</evidence>
<organism evidence="3 4">
    <name type="scientific">Hydra vulgaris</name>
    <name type="common">Hydra</name>
    <name type="synonym">Hydra attenuata</name>
    <dbReference type="NCBI Taxonomy" id="6087"/>
    <lineage>
        <taxon>Eukaryota</taxon>
        <taxon>Metazoa</taxon>
        <taxon>Cnidaria</taxon>
        <taxon>Hydrozoa</taxon>
        <taxon>Hydroidolina</taxon>
        <taxon>Anthoathecata</taxon>
        <taxon>Aplanulata</taxon>
        <taxon>Hydridae</taxon>
        <taxon>Hydra</taxon>
    </lineage>
</organism>
<name>A0ABM4C2W3_HYDVU</name>
<dbReference type="Proteomes" id="UP001652625">
    <property type="component" value="Chromosome 06"/>
</dbReference>
<dbReference type="SMART" id="SM00451">
    <property type="entry name" value="ZnF_U1"/>
    <property type="match status" value="4"/>
</dbReference>
<evidence type="ECO:0000256" key="1">
    <source>
        <dbReference type="SAM" id="MobiDB-lite"/>
    </source>
</evidence>
<sequence length="561" mass="64100">MAFPLLSLINQNVSMAQDLMGRRDGFPGQILPNPQNNSFPIPPRMQDGYLQPPPNSHGKNFSNNQNFSLQDGLMPTPSDGNNRFNSINNLNNRNDQGRMRQGMGILGNGQRIDDSPRSMHRQDGILGSPNITDRNSIQNRVQDEKVSWNQSKNIPSLMEQVSLDKNRSYQNNTRTQNNSPKSRSSSGSRNMNRVGKNGSKQNRSSSNYTSPSDKSSLKDSKKPKEDDRAMRERALAADVSDEFFQKIKKTGKNQDVSQVCLEIARKEFLQSKGEDGLRHKPGGIGHHSCGICKINFLSEEKLNNHYNTLWHKELDELYCLKKEQAQLILENRISGPNASAPLYMIPIVEAEEEMKLKATSVDLDSYILGIYESVMRAYWPVPKSKFYCRICNYKEFRTSQDHEAHQKTREHKDRESTYKEAFCLYCQIHLIDAKKMSEHKQSIDHIKILDLMERTKQCAIEHWHKENNKDFPASYKLTDQATPLVGSKRQAPQDFSASSSKKSLTKDDFLDEKDQKWFVPLTGFVCTACQTFLPDSTDKEFHSKQTAHISNVNKMKKLLLS</sequence>
<accession>A0ABM4C2W3</accession>
<dbReference type="GeneID" id="100201447"/>
<feature type="region of interest" description="Disordered" evidence="1">
    <location>
        <begin position="91"/>
        <end position="230"/>
    </location>
</feature>
<dbReference type="InterPro" id="IPR013087">
    <property type="entry name" value="Znf_C2H2_type"/>
</dbReference>
<feature type="compositionally biased region" description="Polar residues" evidence="1">
    <location>
        <begin position="129"/>
        <end position="140"/>
    </location>
</feature>
<keyword evidence="3" id="KW-1185">Reference proteome</keyword>
<reference evidence="4" key="1">
    <citation type="submission" date="2025-08" db="UniProtKB">
        <authorList>
            <consortium name="RefSeq"/>
        </authorList>
    </citation>
    <scope>IDENTIFICATION</scope>
</reference>
<feature type="domain" description="C2H2-type" evidence="2">
    <location>
        <begin position="289"/>
        <end position="311"/>
    </location>
</feature>
<feature type="compositionally biased region" description="Basic and acidic residues" evidence="1">
    <location>
        <begin position="111"/>
        <end position="123"/>
    </location>
</feature>
<dbReference type="RefSeq" id="XP_065655895.1">
    <property type="nucleotide sequence ID" value="XM_065799823.1"/>
</dbReference>
<feature type="compositionally biased region" description="Polar residues" evidence="1">
    <location>
        <begin position="198"/>
        <end position="209"/>
    </location>
</feature>
<proteinExistence type="predicted"/>